<dbReference type="RefSeq" id="WP_110472972.1">
    <property type="nucleotide sequence ID" value="NZ_QJSP01000031.1"/>
</dbReference>
<organism evidence="2 3">
    <name type="scientific">Williamsia limnetica</name>
    <dbReference type="NCBI Taxonomy" id="882452"/>
    <lineage>
        <taxon>Bacteria</taxon>
        <taxon>Bacillati</taxon>
        <taxon>Actinomycetota</taxon>
        <taxon>Actinomycetes</taxon>
        <taxon>Mycobacteriales</taxon>
        <taxon>Nocardiaceae</taxon>
        <taxon>Williamsia</taxon>
    </lineage>
</organism>
<sequence length="306" mass="33183">MAVATEVDTLVFSFPEVHADAILNVRFHRTLRVPDDETTYGLPPSLGAFALRGTENPSEVLVPMWQSDAMWISFSAPMNYPFLLKIGVGGLNAITGEPYTAKPDFDTEDYVETAEQPWLDGFRVDDTTVRQFVAMPLGAGYSVAEQLTGSDTGSVNFSVIPLKGDVWEQRPKAQQMDFKVCACPAPDAAMGLGAGGTITQSIATPIEPRENWSDAAPTEASVRIVNSSAWQSITGESPHHAPLTIEDYMGRGYPWFEWYDDSLARQGDSLFAGVRTVKQVGDQNGENSLPDNTSFTPPTPIVVGGS</sequence>
<evidence type="ECO:0000313" key="3">
    <source>
        <dbReference type="Proteomes" id="UP000247591"/>
    </source>
</evidence>
<dbReference type="OrthoDB" id="4304666at2"/>
<evidence type="ECO:0000256" key="1">
    <source>
        <dbReference type="SAM" id="MobiDB-lite"/>
    </source>
</evidence>
<reference evidence="2 3" key="1">
    <citation type="submission" date="2018-06" db="EMBL/GenBank/DDBJ databases">
        <title>Genomic Encyclopedia of Type Strains, Phase IV (KMG-IV): sequencing the most valuable type-strain genomes for metagenomic binning, comparative biology and taxonomic classification.</title>
        <authorList>
            <person name="Goeker M."/>
        </authorList>
    </citation>
    <scope>NUCLEOTIDE SEQUENCE [LARGE SCALE GENOMIC DNA]</scope>
    <source>
        <strain evidence="2 3">DSM 45521</strain>
    </source>
</reference>
<keyword evidence="3" id="KW-1185">Reference proteome</keyword>
<protein>
    <submittedName>
        <fullName evidence="2">Uncharacterized protein</fullName>
    </submittedName>
</protein>
<gene>
    <name evidence="2" type="ORF">DFR67_13117</name>
</gene>
<feature type="region of interest" description="Disordered" evidence="1">
    <location>
        <begin position="282"/>
        <end position="306"/>
    </location>
</feature>
<feature type="compositionally biased region" description="Polar residues" evidence="1">
    <location>
        <begin position="282"/>
        <end position="296"/>
    </location>
</feature>
<dbReference type="Proteomes" id="UP000247591">
    <property type="component" value="Unassembled WGS sequence"/>
</dbReference>
<comment type="caution">
    <text evidence="2">The sequence shown here is derived from an EMBL/GenBank/DDBJ whole genome shotgun (WGS) entry which is preliminary data.</text>
</comment>
<dbReference type="AlphaFoldDB" id="A0A318RDZ4"/>
<name>A0A318RDZ4_WILLI</name>
<proteinExistence type="predicted"/>
<evidence type="ECO:0000313" key="2">
    <source>
        <dbReference type="EMBL" id="PYE11771.1"/>
    </source>
</evidence>
<dbReference type="EMBL" id="QJSP01000031">
    <property type="protein sequence ID" value="PYE11771.1"/>
    <property type="molecule type" value="Genomic_DNA"/>
</dbReference>
<accession>A0A318RDZ4</accession>